<keyword evidence="3" id="KW-1185">Reference proteome</keyword>
<reference evidence="2" key="1">
    <citation type="submission" date="2023-06" db="EMBL/GenBank/DDBJ databases">
        <title>Genome-scale phylogeny and comparative genomics of the fungal order Sordariales.</title>
        <authorList>
            <consortium name="Lawrence Berkeley National Laboratory"/>
            <person name="Hensen N."/>
            <person name="Bonometti L."/>
            <person name="Westerberg I."/>
            <person name="Brannstrom I.O."/>
            <person name="Guillou S."/>
            <person name="Cros-Aarteil S."/>
            <person name="Calhoun S."/>
            <person name="Haridas S."/>
            <person name="Kuo A."/>
            <person name="Mondo S."/>
            <person name="Pangilinan J."/>
            <person name="Riley R."/>
            <person name="LaButti K."/>
            <person name="Andreopoulos B."/>
            <person name="Lipzen A."/>
            <person name="Chen C."/>
            <person name="Yanf M."/>
            <person name="Daum C."/>
            <person name="Ng V."/>
            <person name="Clum A."/>
            <person name="Steindorff A."/>
            <person name="Ohm R."/>
            <person name="Martin F."/>
            <person name="Silar P."/>
            <person name="Natvig D."/>
            <person name="Lalanne C."/>
            <person name="Gautier V."/>
            <person name="Ament-velasquez S.L."/>
            <person name="Kruys A."/>
            <person name="Hutchinson M.I."/>
            <person name="Powell A.J."/>
            <person name="Barry K."/>
            <person name="Miller A.N."/>
            <person name="Grigoriev I.V."/>
            <person name="Debuchy R."/>
            <person name="Gladieux P."/>
            <person name="Thoren M.H."/>
            <person name="Johannesson H."/>
        </authorList>
    </citation>
    <scope>NUCLEOTIDE SEQUENCE</scope>
    <source>
        <strain evidence="2">SMH3187-1</strain>
    </source>
</reference>
<feature type="signal peptide" evidence="1">
    <location>
        <begin position="1"/>
        <end position="21"/>
    </location>
</feature>
<protein>
    <recommendedName>
        <fullName evidence="4">Ubiquitin 3 binding protein But2 C-terminal domain-containing protein</fullName>
    </recommendedName>
</protein>
<dbReference type="Proteomes" id="UP001172155">
    <property type="component" value="Unassembled WGS sequence"/>
</dbReference>
<dbReference type="EMBL" id="JAUKUD010000004">
    <property type="protein sequence ID" value="KAK0747075.1"/>
    <property type="molecule type" value="Genomic_DNA"/>
</dbReference>
<comment type="caution">
    <text evidence="2">The sequence shown here is derived from an EMBL/GenBank/DDBJ whole genome shotgun (WGS) entry which is preliminary data.</text>
</comment>
<proteinExistence type="predicted"/>
<sequence>MAKFTTILAGAISILVMGISAAPTIVTDSDSIMEKRCVPGTATILAPFDIIDFDITKPPSTPGWSSNPLFGVFQYSDNLINYRQLLRFNPPSSGNCAWVMNLPQSRYNAEVLQDKPANNGGPVHLSFWGVEGSYKAGDSISDVNIKPGSFGVSAVQPGEQSFHQVPCDQIGTDLLVRIPESDAPVTQSVYWRQDINPADREGSLGIYMRVSW</sequence>
<gene>
    <name evidence="2" type="ORF">B0T18DRAFT_413064</name>
</gene>
<evidence type="ECO:0000313" key="2">
    <source>
        <dbReference type="EMBL" id="KAK0747075.1"/>
    </source>
</evidence>
<keyword evidence="1" id="KW-0732">Signal</keyword>
<feature type="chain" id="PRO_5041393362" description="Ubiquitin 3 binding protein But2 C-terminal domain-containing protein" evidence="1">
    <location>
        <begin position="22"/>
        <end position="212"/>
    </location>
</feature>
<name>A0AA40K5W5_9PEZI</name>
<dbReference type="AlphaFoldDB" id="A0AA40K5W5"/>
<evidence type="ECO:0008006" key="4">
    <source>
        <dbReference type="Google" id="ProtNLM"/>
    </source>
</evidence>
<evidence type="ECO:0000256" key="1">
    <source>
        <dbReference type="SAM" id="SignalP"/>
    </source>
</evidence>
<organism evidence="2 3">
    <name type="scientific">Schizothecium vesticola</name>
    <dbReference type="NCBI Taxonomy" id="314040"/>
    <lineage>
        <taxon>Eukaryota</taxon>
        <taxon>Fungi</taxon>
        <taxon>Dikarya</taxon>
        <taxon>Ascomycota</taxon>
        <taxon>Pezizomycotina</taxon>
        <taxon>Sordariomycetes</taxon>
        <taxon>Sordariomycetidae</taxon>
        <taxon>Sordariales</taxon>
        <taxon>Schizotheciaceae</taxon>
        <taxon>Schizothecium</taxon>
    </lineage>
</organism>
<accession>A0AA40K5W5</accession>
<evidence type="ECO:0000313" key="3">
    <source>
        <dbReference type="Proteomes" id="UP001172155"/>
    </source>
</evidence>